<dbReference type="Proteomes" id="UP000474565">
    <property type="component" value="Unassembled WGS sequence"/>
</dbReference>
<evidence type="ECO:0000313" key="4">
    <source>
        <dbReference type="EMBL" id="MYM37054.1"/>
    </source>
</evidence>
<dbReference type="PROSITE" id="PS51257">
    <property type="entry name" value="PROKAR_LIPOPROTEIN"/>
    <property type="match status" value="1"/>
</dbReference>
<evidence type="ECO:0000313" key="7">
    <source>
        <dbReference type="Proteomes" id="UP000474565"/>
    </source>
</evidence>
<keyword evidence="6" id="KW-1185">Reference proteome</keyword>
<dbReference type="InterPro" id="IPR025511">
    <property type="entry name" value="DUF4398"/>
</dbReference>
<reference evidence="6 7" key="1">
    <citation type="submission" date="2019-12" db="EMBL/GenBank/DDBJ databases">
        <title>Novel species isolated from a subtropical stream in China.</title>
        <authorList>
            <person name="Lu H."/>
        </authorList>
    </citation>
    <scope>NUCLEOTIDE SEQUENCE [LARGE SCALE GENOMIC DNA]</scope>
    <source>
        <strain evidence="5 7">FT50W</strain>
        <strain evidence="4 6">FT94W</strain>
    </source>
</reference>
<evidence type="ECO:0000313" key="5">
    <source>
        <dbReference type="EMBL" id="MYM83299.1"/>
    </source>
</evidence>
<sequence>MMTMNTRWQLLCGMAVLVGLSGCASEKTPATADVAVSRQAVAAATSAGAADLAPAEMQSAREKLMRANQALAARDYKTAQDLATEASADAQLAQSKANSAKATAASDELQQNIRLLREELARANATNQQ</sequence>
<proteinExistence type="predicted"/>
<protein>
    <submittedName>
        <fullName evidence="5">DUF4398 domain-containing protein</fullName>
    </submittedName>
</protein>
<evidence type="ECO:0000259" key="3">
    <source>
        <dbReference type="Pfam" id="PF14346"/>
    </source>
</evidence>
<dbReference type="Pfam" id="PF14346">
    <property type="entry name" value="DUF4398"/>
    <property type="match status" value="1"/>
</dbReference>
<evidence type="ECO:0000256" key="2">
    <source>
        <dbReference type="SAM" id="SignalP"/>
    </source>
</evidence>
<dbReference type="Gene3D" id="1.20.1270.390">
    <property type="match status" value="1"/>
</dbReference>
<dbReference type="Proteomes" id="UP000449678">
    <property type="component" value="Unassembled WGS sequence"/>
</dbReference>
<dbReference type="AlphaFoldDB" id="A0A6L8MKZ0"/>
<feature type="coiled-coil region" evidence="1">
    <location>
        <begin position="92"/>
        <end position="126"/>
    </location>
</feature>
<evidence type="ECO:0000256" key="1">
    <source>
        <dbReference type="SAM" id="Coils"/>
    </source>
</evidence>
<organism evidence="5 7">
    <name type="scientific">Duganella lactea</name>
    <dbReference type="NCBI Taxonomy" id="2692173"/>
    <lineage>
        <taxon>Bacteria</taxon>
        <taxon>Pseudomonadati</taxon>
        <taxon>Pseudomonadota</taxon>
        <taxon>Betaproteobacteria</taxon>
        <taxon>Burkholderiales</taxon>
        <taxon>Oxalobacteraceae</taxon>
        <taxon>Telluria group</taxon>
        <taxon>Duganella</taxon>
    </lineage>
</organism>
<keyword evidence="1" id="KW-0175">Coiled coil</keyword>
<dbReference type="EMBL" id="WWCO01000022">
    <property type="protein sequence ID" value="MYM37054.1"/>
    <property type="molecule type" value="Genomic_DNA"/>
</dbReference>
<comment type="caution">
    <text evidence="5">The sequence shown here is derived from an EMBL/GenBank/DDBJ whole genome shotgun (WGS) entry which is preliminary data.</text>
</comment>
<feature type="signal peptide" evidence="2">
    <location>
        <begin position="1"/>
        <end position="24"/>
    </location>
</feature>
<evidence type="ECO:0000313" key="6">
    <source>
        <dbReference type="Proteomes" id="UP000449678"/>
    </source>
</evidence>
<keyword evidence="2" id="KW-0732">Signal</keyword>
<feature type="chain" id="PRO_5026879195" evidence="2">
    <location>
        <begin position="25"/>
        <end position="129"/>
    </location>
</feature>
<name>A0A6L8MKZ0_9BURK</name>
<gene>
    <name evidence="4" type="ORF">GTP38_22265</name>
    <name evidence="5" type="ORF">GTP44_15195</name>
</gene>
<accession>A0A6L8MKZ0</accession>
<feature type="domain" description="DUF4398" evidence="3">
    <location>
        <begin position="33"/>
        <end position="108"/>
    </location>
</feature>
<dbReference type="EMBL" id="WWCP01000017">
    <property type="protein sequence ID" value="MYM83299.1"/>
    <property type="molecule type" value="Genomic_DNA"/>
</dbReference>